<evidence type="ECO:0000313" key="10">
    <source>
        <dbReference type="EMBL" id="KPL84419.1"/>
    </source>
</evidence>
<dbReference type="Pfam" id="PF00676">
    <property type="entry name" value="E1_dh"/>
    <property type="match status" value="1"/>
</dbReference>
<evidence type="ECO:0000256" key="3">
    <source>
        <dbReference type="ARBA" id="ARBA00014159"/>
    </source>
</evidence>
<keyword evidence="5 7" id="KW-0786">Thiamine pyrophosphate</keyword>
<evidence type="ECO:0000256" key="7">
    <source>
        <dbReference type="RuleBase" id="RU361139"/>
    </source>
</evidence>
<dbReference type="RefSeq" id="WP_054520932.1">
    <property type="nucleotide sequence ID" value="NZ_LGKO01000002.1"/>
</dbReference>
<dbReference type="GO" id="GO:0004739">
    <property type="term" value="F:pyruvate dehydrogenase (acetyl-transferring) activity"/>
    <property type="evidence" value="ECO:0007669"/>
    <property type="project" value="UniProtKB-UniRule"/>
</dbReference>
<dbReference type="PANTHER" id="PTHR11516:SF60">
    <property type="entry name" value="PYRUVATE DEHYDROGENASE E1 COMPONENT SUBUNIT ALPHA"/>
    <property type="match status" value="1"/>
</dbReference>
<comment type="function">
    <text evidence="7">The pyruvate dehydrogenase complex catalyzes the overall conversion of pyruvate to acetyl-CoA and CO(2).</text>
</comment>
<keyword evidence="4 7" id="KW-0560">Oxidoreductase</keyword>
<protein>
    <recommendedName>
        <fullName evidence="3 7">Pyruvate dehydrogenase E1 component subunit alpha</fullName>
        <ecNumber evidence="2 7">1.2.4.1</ecNumber>
    </recommendedName>
</protein>
<evidence type="ECO:0000256" key="4">
    <source>
        <dbReference type="ARBA" id="ARBA00023002"/>
    </source>
</evidence>
<dbReference type="SUPFAM" id="SSF52518">
    <property type="entry name" value="Thiamin diphosphate-binding fold (THDP-binding)"/>
    <property type="match status" value="1"/>
</dbReference>
<dbReference type="OrthoDB" id="9766715at2"/>
<dbReference type="InterPro" id="IPR050642">
    <property type="entry name" value="PDH_E1_Alpha_Subunit"/>
</dbReference>
<evidence type="ECO:0000256" key="1">
    <source>
        <dbReference type="ARBA" id="ARBA00001964"/>
    </source>
</evidence>
<comment type="subunit">
    <text evidence="7">Heterodimer of an alpha and a beta chain.</text>
</comment>
<evidence type="ECO:0000259" key="9">
    <source>
        <dbReference type="Pfam" id="PF00676"/>
    </source>
</evidence>
<dbReference type="PATRIC" id="fig|869279.4.peg.957"/>
<dbReference type="FunFam" id="3.40.50.970:FF:000013">
    <property type="entry name" value="Pyruvate dehydrogenase E1 component subunit alpha"/>
    <property type="match status" value="1"/>
</dbReference>
<sequence length="321" mass="35830">MVKKEYLDLYYQMVVIRRLEERAAELYQQGKIGGFLHLYIGQEAVSTGIISVRRPEDRVITAYRDHGVAINCGVSAKEVMAELLGKATGCSKGKGGSMHLADVTKNFWGGHAIVGAHLPIAAGLALGDVYQNQKAVTICMFGDGATNIGFFHEALNLSKVWNLPVLWVCENNKYGMGTAVERASAVPEIALKADAYGMKRDQVDGMDVMKVRQVAARMIEEIRAGGGPQFLEVFTYRFRGHSMGDPERYRTPDEVRKWQQDDPIGIYHNYLLEHNIATEDELQKTIREAEEEVEEAVRFAEASPEPAPEDLFKHVYVSETC</sequence>
<keyword evidence="8" id="KW-0175">Coiled coil</keyword>
<dbReference type="EMBL" id="LGKO01000002">
    <property type="protein sequence ID" value="KPL84419.1"/>
    <property type="molecule type" value="Genomic_DNA"/>
</dbReference>
<feature type="coiled-coil region" evidence="8">
    <location>
        <begin position="272"/>
        <end position="299"/>
    </location>
</feature>
<organism evidence="10 11">
    <name type="scientific">Thermanaerothrix daxensis</name>
    <dbReference type="NCBI Taxonomy" id="869279"/>
    <lineage>
        <taxon>Bacteria</taxon>
        <taxon>Bacillati</taxon>
        <taxon>Chloroflexota</taxon>
        <taxon>Anaerolineae</taxon>
        <taxon>Anaerolineales</taxon>
        <taxon>Anaerolineaceae</taxon>
        <taxon>Thermanaerothrix</taxon>
    </lineage>
</organism>
<dbReference type="STRING" id="869279.SE15_04730"/>
<comment type="caution">
    <text evidence="10">The sequence shown here is derived from an EMBL/GenBank/DDBJ whole genome shotgun (WGS) entry which is preliminary data.</text>
</comment>
<dbReference type="CDD" id="cd02000">
    <property type="entry name" value="TPP_E1_PDC_ADC_BCADC"/>
    <property type="match status" value="1"/>
</dbReference>
<dbReference type="PANTHER" id="PTHR11516">
    <property type="entry name" value="PYRUVATE DEHYDROGENASE E1 COMPONENT, ALPHA SUBUNIT BACTERIAL AND ORGANELLAR"/>
    <property type="match status" value="1"/>
</dbReference>
<dbReference type="GO" id="GO:0006086">
    <property type="term" value="P:pyruvate decarboxylation to acetyl-CoA"/>
    <property type="evidence" value="ECO:0007669"/>
    <property type="project" value="InterPro"/>
</dbReference>
<feature type="domain" description="Dehydrogenase E1 component" evidence="9">
    <location>
        <begin position="11"/>
        <end position="309"/>
    </location>
</feature>
<dbReference type="InterPro" id="IPR001017">
    <property type="entry name" value="DH_E1"/>
</dbReference>
<keyword evidence="11" id="KW-1185">Reference proteome</keyword>
<evidence type="ECO:0000313" key="11">
    <source>
        <dbReference type="Proteomes" id="UP000050544"/>
    </source>
</evidence>
<dbReference type="AlphaFoldDB" id="A0A0P6YNT1"/>
<proteinExistence type="predicted"/>
<dbReference type="InterPro" id="IPR029061">
    <property type="entry name" value="THDP-binding"/>
</dbReference>
<comment type="catalytic activity">
    <reaction evidence="7">
        <text>N(6)-[(R)-lipoyl]-L-lysyl-[protein] + pyruvate + H(+) = N(6)-[(R)-S(8)-acetyldihydrolipoyl]-L-lysyl-[protein] + CO2</text>
        <dbReference type="Rhea" id="RHEA:19189"/>
        <dbReference type="Rhea" id="RHEA-COMP:10474"/>
        <dbReference type="Rhea" id="RHEA-COMP:10478"/>
        <dbReference type="ChEBI" id="CHEBI:15361"/>
        <dbReference type="ChEBI" id="CHEBI:15378"/>
        <dbReference type="ChEBI" id="CHEBI:16526"/>
        <dbReference type="ChEBI" id="CHEBI:83099"/>
        <dbReference type="ChEBI" id="CHEBI:83111"/>
        <dbReference type="EC" id="1.2.4.1"/>
    </reaction>
</comment>
<dbReference type="InterPro" id="IPR017597">
    <property type="entry name" value="Pyrv_DH_E1_asu_subgrp-y"/>
</dbReference>
<name>A0A0P6YNT1_9CHLR</name>
<keyword evidence="6 7" id="KW-0670">Pyruvate</keyword>
<comment type="cofactor">
    <cofactor evidence="1 7">
        <name>thiamine diphosphate</name>
        <dbReference type="ChEBI" id="CHEBI:58937"/>
    </cofactor>
</comment>
<accession>A0A0P6YNT1</accession>
<gene>
    <name evidence="7" type="primary">pdhA</name>
    <name evidence="10" type="ORF">SE15_04730</name>
</gene>
<dbReference type="Proteomes" id="UP000050544">
    <property type="component" value="Unassembled WGS sequence"/>
</dbReference>
<evidence type="ECO:0000256" key="6">
    <source>
        <dbReference type="ARBA" id="ARBA00023317"/>
    </source>
</evidence>
<evidence type="ECO:0000256" key="8">
    <source>
        <dbReference type="SAM" id="Coils"/>
    </source>
</evidence>
<dbReference type="EC" id="1.2.4.1" evidence="2 7"/>
<evidence type="ECO:0000256" key="2">
    <source>
        <dbReference type="ARBA" id="ARBA00012281"/>
    </source>
</evidence>
<dbReference type="Gene3D" id="3.40.50.970">
    <property type="match status" value="1"/>
</dbReference>
<reference evidence="10 11" key="1">
    <citation type="submission" date="2015-07" db="EMBL/GenBank/DDBJ databases">
        <title>Whole genome sequence of Thermanaerothrix daxensis DSM 23592.</title>
        <authorList>
            <person name="Hemp J."/>
            <person name="Ward L.M."/>
            <person name="Pace L.A."/>
            <person name="Fischer W.W."/>
        </authorList>
    </citation>
    <scope>NUCLEOTIDE SEQUENCE [LARGE SCALE GENOMIC DNA]</scope>
    <source>
        <strain evidence="10 11">GNS-1</strain>
    </source>
</reference>
<evidence type="ECO:0000256" key="5">
    <source>
        <dbReference type="ARBA" id="ARBA00023052"/>
    </source>
</evidence>
<dbReference type="NCBIfam" id="TIGR03182">
    <property type="entry name" value="PDH_E1_alph_y"/>
    <property type="match status" value="1"/>
</dbReference>